<keyword evidence="7" id="KW-1185">Reference proteome</keyword>
<name>A0A2B4RBU1_STYPI</name>
<dbReference type="GO" id="GO:0030424">
    <property type="term" value="C:axon"/>
    <property type="evidence" value="ECO:0007669"/>
    <property type="project" value="TreeGrafter"/>
</dbReference>
<dbReference type="InterPro" id="IPR013098">
    <property type="entry name" value="Ig_I-set"/>
</dbReference>
<dbReference type="Pfam" id="PF07679">
    <property type="entry name" value="I-set"/>
    <property type="match status" value="1"/>
</dbReference>
<dbReference type="SMART" id="SM00186">
    <property type="entry name" value="FBG"/>
    <property type="match status" value="1"/>
</dbReference>
<dbReference type="GO" id="GO:0050808">
    <property type="term" value="P:synapse organization"/>
    <property type="evidence" value="ECO:0007669"/>
    <property type="project" value="TreeGrafter"/>
</dbReference>
<dbReference type="InterPro" id="IPR003598">
    <property type="entry name" value="Ig_sub2"/>
</dbReference>
<dbReference type="InterPro" id="IPR003599">
    <property type="entry name" value="Ig_sub"/>
</dbReference>
<organism evidence="6 7">
    <name type="scientific">Stylophora pistillata</name>
    <name type="common">Smooth cauliflower coral</name>
    <dbReference type="NCBI Taxonomy" id="50429"/>
    <lineage>
        <taxon>Eukaryota</taxon>
        <taxon>Metazoa</taxon>
        <taxon>Cnidaria</taxon>
        <taxon>Anthozoa</taxon>
        <taxon>Hexacorallia</taxon>
        <taxon>Scleractinia</taxon>
        <taxon>Astrocoeniina</taxon>
        <taxon>Pocilloporidae</taxon>
        <taxon>Stylophora</taxon>
    </lineage>
</organism>
<dbReference type="Gene3D" id="4.10.530.10">
    <property type="entry name" value="Gamma-fibrinogen Carboxyl Terminal Fragment, domain 2"/>
    <property type="match status" value="1"/>
</dbReference>
<keyword evidence="2" id="KW-1015">Disulfide bond</keyword>
<dbReference type="AlphaFoldDB" id="A0A2B4RBU1"/>
<dbReference type="SMART" id="SM00409">
    <property type="entry name" value="IG"/>
    <property type="match status" value="1"/>
</dbReference>
<dbReference type="Gene3D" id="2.60.40.10">
    <property type="entry name" value="Immunoglobulins"/>
    <property type="match status" value="2"/>
</dbReference>
<feature type="non-terminal residue" evidence="6">
    <location>
        <position position="1"/>
    </location>
</feature>
<dbReference type="GO" id="GO:0008046">
    <property type="term" value="F:axon guidance receptor activity"/>
    <property type="evidence" value="ECO:0007669"/>
    <property type="project" value="TreeGrafter"/>
</dbReference>
<dbReference type="FunFam" id="2.60.40.10:FF:000032">
    <property type="entry name" value="palladin isoform X1"/>
    <property type="match status" value="1"/>
</dbReference>
<dbReference type="InterPro" id="IPR036179">
    <property type="entry name" value="Ig-like_dom_sf"/>
</dbReference>
<dbReference type="GO" id="GO:0005886">
    <property type="term" value="C:plasma membrane"/>
    <property type="evidence" value="ECO:0007669"/>
    <property type="project" value="TreeGrafter"/>
</dbReference>
<evidence type="ECO:0000259" key="5">
    <source>
        <dbReference type="PROSITE" id="PS51406"/>
    </source>
</evidence>
<evidence type="ECO:0000256" key="3">
    <source>
        <dbReference type="ARBA" id="ARBA00023319"/>
    </source>
</evidence>
<accession>A0A2B4RBU1</accession>
<dbReference type="Proteomes" id="UP000225706">
    <property type="component" value="Unassembled WGS sequence"/>
</dbReference>
<dbReference type="SMART" id="SM00408">
    <property type="entry name" value="IGc2"/>
    <property type="match status" value="1"/>
</dbReference>
<evidence type="ECO:0000313" key="7">
    <source>
        <dbReference type="Proteomes" id="UP000225706"/>
    </source>
</evidence>
<dbReference type="GO" id="GO:0007156">
    <property type="term" value="P:homophilic cell adhesion via plasma membrane adhesion molecules"/>
    <property type="evidence" value="ECO:0007669"/>
    <property type="project" value="TreeGrafter"/>
</dbReference>
<comment type="caution">
    <text evidence="6">The sequence shown here is derived from an EMBL/GenBank/DDBJ whole genome shotgun (WGS) entry which is preliminary data.</text>
</comment>
<reference evidence="7" key="1">
    <citation type="journal article" date="2017" name="bioRxiv">
        <title>Comparative analysis of the genomes of Stylophora pistillata and Acropora digitifera provides evidence for extensive differences between species of corals.</title>
        <authorList>
            <person name="Voolstra C.R."/>
            <person name="Li Y."/>
            <person name="Liew Y.J."/>
            <person name="Baumgarten S."/>
            <person name="Zoccola D."/>
            <person name="Flot J.-F."/>
            <person name="Tambutte S."/>
            <person name="Allemand D."/>
            <person name="Aranda M."/>
        </authorList>
    </citation>
    <scope>NUCLEOTIDE SEQUENCE [LARGE SCALE GENOMIC DNA]</scope>
</reference>
<dbReference type="InterPro" id="IPR050958">
    <property type="entry name" value="Cell_Adh-Cytoskel_Orgn"/>
</dbReference>
<feature type="domain" description="Fibrinogen C-terminal" evidence="5">
    <location>
        <begin position="137"/>
        <end position="220"/>
    </location>
</feature>
<dbReference type="OrthoDB" id="5985926at2759"/>
<dbReference type="InterPro" id="IPR036056">
    <property type="entry name" value="Fibrinogen-like_C"/>
</dbReference>
<dbReference type="PANTHER" id="PTHR45080:SF8">
    <property type="entry name" value="IG-LIKE DOMAIN-CONTAINING PROTEIN"/>
    <property type="match status" value="1"/>
</dbReference>
<dbReference type="SUPFAM" id="SSF56496">
    <property type="entry name" value="Fibrinogen C-terminal domain-like"/>
    <property type="match status" value="1"/>
</dbReference>
<dbReference type="GO" id="GO:0043025">
    <property type="term" value="C:neuronal cell body"/>
    <property type="evidence" value="ECO:0007669"/>
    <property type="project" value="TreeGrafter"/>
</dbReference>
<evidence type="ECO:0000256" key="1">
    <source>
        <dbReference type="ARBA" id="ARBA00022729"/>
    </source>
</evidence>
<dbReference type="PROSITE" id="PS50835">
    <property type="entry name" value="IG_LIKE"/>
    <property type="match status" value="1"/>
</dbReference>
<dbReference type="InterPro" id="IPR002181">
    <property type="entry name" value="Fibrinogen_a/b/g_C_dom"/>
</dbReference>
<dbReference type="SUPFAM" id="SSF48726">
    <property type="entry name" value="Immunoglobulin"/>
    <property type="match status" value="1"/>
</dbReference>
<dbReference type="EMBL" id="LSMT01000861">
    <property type="protein sequence ID" value="PFX13970.1"/>
    <property type="molecule type" value="Genomic_DNA"/>
</dbReference>
<sequence>LTGVQKEDFGKYQCIANNSIGRSQSEVAFLNKDVQKPEIVQGPKNQSASIGSNATFSCTAKGFPRPTIQWIKDNVSYHLQANPRASVTLDGPTNRSQLFITRVEMEDYGNYQCLAKNSVGRSHSGEAVLSKAATVKDSLSIHNGMLFGTWDRLPADRDCALRLRGGWWYLYFDKYCTVSSNLNGIYPHRGSNSRIHWANLNREAKNTNPRSTERKIRPVDFF</sequence>
<evidence type="ECO:0000259" key="4">
    <source>
        <dbReference type="PROSITE" id="PS50835"/>
    </source>
</evidence>
<keyword evidence="1" id="KW-0732">Signal</keyword>
<proteinExistence type="predicted"/>
<keyword evidence="3" id="KW-0393">Immunoglobulin domain</keyword>
<evidence type="ECO:0000256" key="2">
    <source>
        <dbReference type="ARBA" id="ARBA00023157"/>
    </source>
</evidence>
<feature type="domain" description="Ig-like" evidence="4">
    <location>
        <begin position="37"/>
        <end position="130"/>
    </location>
</feature>
<dbReference type="PROSITE" id="PS51406">
    <property type="entry name" value="FIBRINOGEN_C_2"/>
    <property type="match status" value="1"/>
</dbReference>
<protein>
    <submittedName>
        <fullName evidence="6">Roundabout-like 1</fullName>
    </submittedName>
</protein>
<evidence type="ECO:0000313" key="6">
    <source>
        <dbReference type="EMBL" id="PFX13970.1"/>
    </source>
</evidence>
<dbReference type="InterPro" id="IPR007110">
    <property type="entry name" value="Ig-like_dom"/>
</dbReference>
<dbReference type="PANTHER" id="PTHR45080">
    <property type="entry name" value="CONTACTIN 5"/>
    <property type="match status" value="1"/>
</dbReference>
<gene>
    <name evidence="6" type="primary">ROBO1</name>
    <name evidence="6" type="ORF">AWC38_SpisGene21908</name>
</gene>
<dbReference type="STRING" id="50429.A0A2B4RBU1"/>
<dbReference type="InterPro" id="IPR013783">
    <property type="entry name" value="Ig-like_fold"/>
</dbReference>